<evidence type="ECO:0000256" key="1">
    <source>
        <dbReference type="SAM" id="MobiDB-lite"/>
    </source>
</evidence>
<dbReference type="InterPro" id="IPR029044">
    <property type="entry name" value="Nucleotide-diphossugar_trans"/>
</dbReference>
<dbReference type="AlphaFoldDB" id="A0A8J7MRS5"/>
<reference evidence="2" key="1">
    <citation type="submission" date="2021-01" db="EMBL/GenBank/DDBJ databases">
        <title>Genome seq and assembly of Tabrizicola sp. KVB23.</title>
        <authorList>
            <person name="Chhetri G."/>
        </authorList>
    </citation>
    <scope>NUCLEOTIDE SEQUENCE</scope>
    <source>
        <strain evidence="2">KVB23</strain>
    </source>
</reference>
<feature type="region of interest" description="Disordered" evidence="1">
    <location>
        <begin position="175"/>
        <end position="194"/>
    </location>
</feature>
<proteinExistence type="predicted"/>
<dbReference type="SUPFAM" id="SSF53448">
    <property type="entry name" value="Nucleotide-diphospho-sugar transferases"/>
    <property type="match status" value="1"/>
</dbReference>
<name>A0A8J7MRS5_9RHOB</name>
<sequence length="345" mass="38998">MQATAILTVKNEAAFLLEWLAHHRTCGFSHVLAFSNDCSDGTDAMLDRLAEMGWLTHIRNEGPHDQGPQWSALKRAEGHPALRDADWLAVLDVDEFVNIHVGDRTLAALIGTLPQADAIAMTWRMFGNCGVVDAAGRGVLETFQRAAPATLAWPWRAQQFKTLFRNQGIWRKPGVHRPRGLMPGQSPRWYDGSGREVPDLAKGSRSFSDYSRDNYALVQLNHYALGSMEDYLLKCDRGRANREASGFDMGYWIDRNFCEVEDRTILATDSHALREELHRDRVLGPLHKQALEWRKTRFQALMQAEPWRALFGRLLMSGPTRILDKAMANLIISHAARAENSKKQP</sequence>
<evidence type="ECO:0000313" key="2">
    <source>
        <dbReference type="EMBL" id="MBL4927715.1"/>
    </source>
</evidence>
<accession>A0A8J7MRS5</accession>
<dbReference type="EMBL" id="JAESVP010000003">
    <property type="protein sequence ID" value="MBL4927715.1"/>
    <property type="molecule type" value="Genomic_DNA"/>
</dbReference>
<organism evidence="2 3">
    <name type="scientific">Fuscibacter oryzae</name>
    <dbReference type="NCBI Taxonomy" id="2803939"/>
    <lineage>
        <taxon>Bacteria</taxon>
        <taxon>Pseudomonadati</taxon>
        <taxon>Pseudomonadota</taxon>
        <taxon>Alphaproteobacteria</taxon>
        <taxon>Rhodobacterales</taxon>
        <taxon>Paracoccaceae</taxon>
        <taxon>Fuscibacter</taxon>
    </lineage>
</organism>
<dbReference type="Pfam" id="PF13704">
    <property type="entry name" value="Glyco_tranf_2_4"/>
    <property type="match status" value="1"/>
</dbReference>
<protein>
    <submittedName>
        <fullName evidence="2">Glycosyltransferase family 2 protein</fullName>
    </submittedName>
</protein>
<keyword evidence="3" id="KW-1185">Reference proteome</keyword>
<dbReference type="Proteomes" id="UP000619033">
    <property type="component" value="Unassembled WGS sequence"/>
</dbReference>
<evidence type="ECO:0000313" key="3">
    <source>
        <dbReference type="Proteomes" id="UP000619033"/>
    </source>
</evidence>
<gene>
    <name evidence="2" type="ORF">JI744_06320</name>
</gene>
<comment type="caution">
    <text evidence="2">The sequence shown here is derived from an EMBL/GenBank/DDBJ whole genome shotgun (WGS) entry which is preliminary data.</text>
</comment>
<dbReference type="RefSeq" id="WP_202658866.1">
    <property type="nucleotide sequence ID" value="NZ_JAESVP010000003.1"/>
</dbReference>